<reference evidence="2 3" key="1">
    <citation type="submission" date="2024-02" db="EMBL/GenBank/DDBJ databases">
        <authorList>
            <person name="Vignale AGUSTIN F."/>
            <person name="Sosa J E."/>
            <person name="Modenutti C."/>
        </authorList>
    </citation>
    <scope>NUCLEOTIDE SEQUENCE [LARGE SCALE GENOMIC DNA]</scope>
</reference>
<name>A0ABC8V3T2_9AQUA</name>
<feature type="region of interest" description="Disordered" evidence="1">
    <location>
        <begin position="81"/>
        <end position="124"/>
    </location>
</feature>
<gene>
    <name evidence="2" type="ORF">ILEXP_LOCUS58033</name>
</gene>
<accession>A0ABC8V3T2</accession>
<sequence>MTTCLSSLIVADHEAIVTKVLSRSSIVLSISSGNIRSSSDKSTTAPCDFGSYVDPVITSDPPESSSMNLSVDLFPYFPSDVGNVSSSSDNSTTAPYDSRLSMDPIIKSNPPKPSSTFDVYYSNR</sequence>
<feature type="compositionally biased region" description="Low complexity" evidence="1">
    <location>
        <begin position="81"/>
        <end position="93"/>
    </location>
</feature>
<dbReference type="EMBL" id="CAUOFW020009991">
    <property type="protein sequence ID" value="CAK9187477.1"/>
    <property type="molecule type" value="Genomic_DNA"/>
</dbReference>
<dbReference type="AlphaFoldDB" id="A0ABC8V3T2"/>
<comment type="caution">
    <text evidence="2">The sequence shown here is derived from an EMBL/GenBank/DDBJ whole genome shotgun (WGS) entry which is preliminary data.</text>
</comment>
<proteinExistence type="predicted"/>
<organism evidence="2 3">
    <name type="scientific">Ilex paraguariensis</name>
    <name type="common">yerba mate</name>
    <dbReference type="NCBI Taxonomy" id="185542"/>
    <lineage>
        <taxon>Eukaryota</taxon>
        <taxon>Viridiplantae</taxon>
        <taxon>Streptophyta</taxon>
        <taxon>Embryophyta</taxon>
        <taxon>Tracheophyta</taxon>
        <taxon>Spermatophyta</taxon>
        <taxon>Magnoliopsida</taxon>
        <taxon>eudicotyledons</taxon>
        <taxon>Gunneridae</taxon>
        <taxon>Pentapetalae</taxon>
        <taxon>asterids</taxon>
        <taxon>campanulids</taxon>
        <taxon>Aquifoliales</taxon>
        <taxon>Aquifoliaceae</taxon>
        <taxon>Ilex</taxon>
    </lineage>
</organism>
<dbReference type="Proteomes" id="UP001642360">
    <property type="component" value="Unassembled WGS sequence"/>
</dbReference>
<protein>
    <submittedName>
        <fullName evidence="2">Uncharacterized protein</fullName>
    </submittedName>
</protein>
<evidence type="ECO:0000313" key="2">
    <source>
        <dbReference type="EMBL" id="CAK9187477.1"/>
    </source>
</evidence>
<feature type="non-terminal residue" evidence="2">
    <location>
        <position position="124"/>
    </location>
</feature>
<keyword evidence="3" id="KW-1185">Reference proteome</keyword>
<evidence type="ECO:0000313" key="3">
    <source>
        <dbReference type="Proteomes" id="UP001642360"/>
    </source>
</evidence>
<evidence type="ECO:0000256" key="1">
    <source>
        <dbReference type="SAM" id="MobiDB-lite"/>
    </source>
</evidence>